<dbReference type="GO" id="GO:0051287">
    <property type="term" value="F:NAD binding"/>
    <property type="evidence" value="ECO:0007669"/>
    <property type="project" value="InterPro"/>
</dbReference>
<comment type="caution">
    <text evidence="7">The sequence shown here is derived from an EMBL/GenBank/DDBJ whole genome shotgun (WGS) entry which is preliminary data.</text>
</comment>
<dbReference type="RefSeq" id="WP_061266636.1">
    <property type="nucleotide sequence ID" value="NZ_SOZH01000008.1"/>
</dbReference>
<dbReference type="PANTHER" id="PTHR10996">
    <property type="entry name" value="2-HYDROXYACID DEHYDROGENASE-RELATED"/>
    <property type="match status" value="1"/>
</dbReference>
<proteinExistence type="inferred from homology"/>
<organism evidence="7 8">
    <name type="scientific">Cellulosimicrobium funkei</name>
    <dbReference type="NCBI Taxonomy" id="264251"/>
    <lineage>
        <taxon>Bacteria</taxon>
        <taxon>Bacillati</taxon>
        <taxon>Actinomycetota</taxon>
        <taxon>Actinomycetes</taxon>
        <taxon>Micrococcales</taxon>
        <taxon>Promicromonosporaceae</taxon>
        <taxon>Cellulosimicrobium</taxon>
    </lineage>
</organism>
<reference evidence="7 8" key="1">
    <citation type="submission" date="2019-03" db="EMBL/GenBank/DDBJ databases">
        <title>Cellulosimicrobium funkei JCM14302 Assembly.</title>
        <authorList>
            <person name="Dou T."/>
        </authorList>
    </citation>
    <scope>NUCLEOTIDE SEQUENCE [LARGE SCALE GENOMIC DNA]</scope>
    <source>
        <strain evidence="7 8">JCM 14302</strain>
    </source>
</reference>
<evidence type="ECO:0000259" key="6">
    <source>
        <dbReference type="Pfam" id="PF02826"/>
    </source>
</evidence>
<dbReference type="GO" id="GO:0005829">
    <property type="term" value="C:cytosol"/>
    <property type="evidence" value="ECO:0007669"/>
    <property type="project" value="TreeGrafter"/>
</dbReference>
<dbReference type="GO" id="GO:0016618">
    <property type="term" value="F:hydroxypyruvate reductase [NAD(P)H] activity"/>
    <property type="evidence" value="ECO:0007669"/>
    <property type="project" value="TreeGrafter"/>
</dbReference>
<dbReference type="Pfam" id="PF02826">
    <property type="entry name" value="2-Hacid_dh_C"/>
    <property type="match status" value="1"/>
</dbReference>
<feature type="domain" description="D-isomer specific 2-hydroxyacid dehydrogenase catalytic" evidence="5">
    <location>
        <begin position="70"/>
        <end position="345"/>
    </location>
</feature>
<dbReference type="EMBL" id="SOZH01000008">
    <property type="protein sequence ID" value="TFF07858.1"/>
    <property type="molecule type" value="Genomic_DNA"/>
</dbReference>
<evidence type="ECO:0000313" key="7">
    <source>
        <dbReference type="EMBL" id="TFF07858.1"/>
    </source>
</evidence>
<keyword evidence="3" id="KW-0520">NAD</keyword>
<evidence type="ECO:0000256" key="1">
    <source>
        <dbReference type="ARBA" id="ARBA00005854"/>
    </source>
</evidence>
<dbReference type="SUPFAM" id="SSF51735">
    <property type="entry name" value="NAD(P)-binding Rossmann-fold domains"/>
    <property type="match status" value="1"/>
</dbReference>
<evidence type="ECO:0000256" key="2">
    <source>
        <dbReference type="ARBA" id="ARBA00023002"/>
    </source>
</evidence>
<name>A0A4Y8R181_9MICO</name>
<dbReference type="GeneID" id="95685691"/>
<evidence type="ECO:0000259" key="5">
    <source>
        <dbReference type="Pfam" id="PF00389"/>
    </source>
</evidence>
<gene>
    <name evidence="7" type="ORF">E1O70_14430</name>
</gene>
<evidence type="ECO:0000313" key="8">
    <source>
        <dbReference type="Proteomes" id="UP000298003"/>
    </source>
</evidence>
<keyword evidence="2 4" id="KW-0560">Oxidoreductase</keyword>
<dbReference type="CDD" id="cd12167">
    <property type="entry name" value="2-Hacid_dh_8"/>
    <property type="match status" value="1"/>
</dbReference>
<dbReference type="AlphaFoldDB" id="A0A4Y8R181"/>
<dbReference type="SUPFAM" id="SSF52283">
    <property type="entry name" value="Formate/glycerate dehydrogenase catalytic domain-like"/>
    <property type="match status" value="1"/>
</dbReference>
<dbReference type="InterPro" id="IPR006140">
    <property type="entry name" value="D-isomer_DH_NAD-bd"/>
</dbReference>
<dbReference type="GO" id="GO:0030267">
    <property type="term" value="F:glyoxylate reductase (NADPH) activity"/>
    <property type="evidence" value="ECO:0007669"/>
    <property type="project" value="TreeGrafter"/>
</dbReference>
<evidence type="ECO:0000256" key="4">
    <source>
        <dbReference type="RuleBase" id="RU003719"/>
    </source>
</evidence>
<keyword evidence="8" id="KW-1185">Reference proteome</keyword>
<dbReference type="InterPro" id="IPR006139">
    <property type="entry name" value="D-isomer_2_OHA_DH_cat_dom"/>
</dbReference>
<accession>A0A4Y8R181</accession>
<evidence type="ECO:0000256" key="3">
    <source>
        <dbReference type="ARBA" id="ARBA00023027"/>
    </source>
</evidence>
<feature type="domain" description="D-isomer specific 2-hydroxyacid dehydrogenase NAD-binding" evidence="6">
    <location>
        <begin position="138"/>
        <end position="314"/>
    </location>
</feature>
<dbReference type="Pfam" id="PF00389">
    <property type="entry name" value="2-Hacid_dh"/>
    <property type="match status" value="1"/>
</dbReference>
<dbReference type="InterPro" id="IPR050223">
    <property type="entry name" value="D-isomer_2-hydroxyacid_DH"/>
</dbReference>
<sequence length="354" mass="36995">MTGAPDPGTAAGPGPGAGAARAVVAVAPWLRTELFAPDVWERLAGAGPFDVVDDPRALGAALDRLSPAARERVDALVVSWGTPPLDADLLDRLPGLRLVAHTGASVKPFVTPALWERGVRVTQAGQAMARPVAEVSVTFALALLHQVPAFHNALHDGVPWADAEAAPPRYEIAGTRVGVVGASRTGRAAIAMLRALGAEVVVADPTLSPADAAALGATLVGLDELLATSRVTMLHAPVLPETHHLLGARELALLPDHAGLVNTARSWLTDEDALVRELASGRISAALDVYDAEPLPEDHPLRRLRNVLLTPHHAAATVQGRLTQGAIVVDELARFRAGEPLAHEVRAADLDRMG</sequence>
<dbReference type="InterPro" id="IPR036291">
    <property type="entry name" value="NAD(P)-bd_dom_sf"/>
</dbReference>
<dbReference type="Proteomes" id="UP000298003">
    <property type="component" value="Unassembled WGS sequence"/>
</dbReference>
<comment type="similarity">
    <text evidence="1 4">Belongs to the D-isomer specific 2-hydroxyacid dehydrogenase family.</text>
</comment>
<dbReference type="Gene3D" id="3.40.50.720">
    <property type="entry name" value="NAD(P)-binding Rossmann-like Domain"/>
    <property type="match status" value="2"/>
</dbReference>
<dbReference type="PANTHER" id="PTHR10996:SF178">
    <property type="entry name" value="2-HYDROXYACID DEHYDROGENASE YGL185C-RELATED"/>
    <property type="match status" value="1"/>
</dbReference>
<protein>
    <submittedName>
        <fullName evidence="7">Hydroxyacid dehydrogenase</fullName>
    </submittedName>
</protein>